<gene>
    <name evidence="3" type="primary">ttuC</name>
    <name evidence="3" type="ORF">EPICR_20074</name>
</gene>
<comment type="similarity">
    <text evidence="1">Belongs to the HesA/MoeB/ThiF family.</text>
</comment>
<organism evidence="3">
    <name type="scientific">uncultured Desulfobacteraceae bacterium</name>
    <dbReference type="NCBI Taxonomy" id="218296"/>
    <lineage>
        <taxon>Bacteria</taxon>
        <taxon>Pseudomonadati</taxon>
        <taxon>Thermodesulfobacteriota</taxon>
        <taxon>Desulfobacteria</taxon>
        <taxon>Desulfobacterales</taxon>
        <taxon>Desulfobacteraceae</taxon>
        <taxon>environmental samples</taxon>
    </lineage>
</organism>
<dbReference type="InterPro" id="IPR035985">
    <property type="entry name" value="Ubiquitin-activating_enz"/>
</dbReference>
<dbReference type="Pfam" id="PF00899">
    <property type="entry name" value="ThiF"/>
    <property type="match status" value="1"/>
</dbReference>
<accession>A0A484HGJ1</accession>
<dbReference type="Gene3D" id="3.40.50.720">
    <property type="entry name" value="NAD(P)-binding Rossmann-like Domain"/>
    <property type="match status" value="1"/>
</dbReference>
<name>A0A484HGJ1_9BACT</name>
<feature type="domain" description="THIF-type NAD/FAD binding fold" evidence="2">
    <location>
        <begin position="12"/>
        <end position="248"/>
    </location>
</feature>
<protein>
    <submittedName>
        <fullName evidence="3">Sulfur carrier protein adenylyltransferase</fullName>
    </submittedName>
</protein>
<dbReference type="InterPro" id="IPR000594">
    <property type="entry name" value="ThiF_NAD_FAD-bd"/>
</dbReference>
<dbReference type="PANTHER" id="PTHR10953">
    <property type="entry name" value="UBIQUITIN-ACTIVATING ENZYME E1"/>
    <property type="match status" value="1"/>
</dbReference>
<dbReference type="CDD" id="cd00757">
    <property type="entry name" value="ThiF_MoeB_HesA_family"/>
    <property type="match status" value="1"/>
</dbReference>
<dbReference type="SUPFAM" id="SSF69572">
    <property type="entry name" value="Activating enzymes of the ubiquitin-like proteins"/>
    <property type="match status" value="1"/>
</dbReference>
<proteinExistence type="inferred from homology"/>
<sequence length="251" mass="26887">MTSLSSEEKKRYGRQIIIPGVGETGQKALKEACVFVAGLGGLGSVSAFYMAAAGVGRLRIADMDVVETGNLNRQIIHRTADVRRPKARSACEKLKALNPGCDVVYFQEKITRDSIGEMAEGAHVILDAADNMAARRVLNRFSIQKGVPYIYGGIDGFCGMVSTFLPGRTPCLECLFPGPGSESGAEEKRKIGVFGPVPGVVASIQSMEAIKCVLGMTEGLLTNTLLYMDCRTMDFNKMEIGPNPDCPVCGP</sequence>
<dbReference type="AlphaFoldDB" id="A0A484HGJ1"/>
<dbReference type="GO" id="GO:0008641">
    <property type="term" value="F:ubiquitin-like modifier activating enzyme activity"/>
    <property type="evidence" value="ECO:0007669"/>
    <property type="project" value="InterPro"/>
</dbReference>
<keyword evidence="3" id="KW-0808">Transferase</keyword>
<dbReference type="GO" id="GO:0005737">
    <property type="term" value="C:cytoplasm"/>
    <property type="evidence" value="ECO:0007669"/>
    <property type="project" value="TreeGrafter"/>
</dbReference>
<evidence type="ECO:0000259" key="2">
    <source>
        <dbReference type="Pfam" id="PF00899"/>
    </source>
</evidence>
<evidence type="ECO:0000313" key="3">
    <source>
        <dbReference type="EMBL" id="VEN73609.1"/>
    </source>
</evidence>
<dbReference type="FunFam" id="3.40.50.720:FF:000080">
    <property type="entry name" value="Thiazole biosynthesis adenylyltransferase ThiF"/>
    <property type="match status" value="1"/>
</dbReference>
<dbReference type="InterPro" id="IPR045886">
    <property type="entry name" value="ThiF/MoeB/HesA"/>
</dbReference>
<dbReference type="GO" id="GO:0016779">
    <property type="term" value="F:nucleotidyltransferase activity"/>
    <property type="evidence" value="ECO:0007669"/>
    <property type="project" value="UniProtKB-KW"/>
</dbReference>
<reference evidence="3" key="1">
    <citation type="submission" date="2019-01" db="EMBL/GenBank/DDBJ databases">
        <authorList>
            <consortium name="Genoscope - CEA"/>
            <person name="William W."/>
        </authorList>
    </citation>
    <scope>NUCLEOTIDE SEQUENCE</scope>
    <source>
        <strain evidence="3">CR-1</strain>
    </source>
</reference>
<dbReference type="GO" id="GO:0004792">
    <property type="term" value="F:thiosulfate-cyanide sulfurtransferase activity"/>
    <property type="evidence" value="ECO:0007669"/>
    <property type="project" value="TreeGrafter"/>
</dbReference>
<dbReference type="PANTHER" id="PTHR10953:SF102">
    <property type="entry name" value="ADENYLYLTRANSFERASE AND SULFURTRANSFERASE MOCS3"/>
    <property type="match status" value="1"/>
</dbReference>
<dbReference type="EMBL" id="CAACVI010000012">
    <property type="protein sequence ID" value="VEN73609.1"/>
    <property type="molecule type" value="Genomic_DNA"/>
</dbReference>
<keyword evidence="3" id="KW-0548">Nucleotidyltransferase</keyword>
<evidence type="ECO:0000256" key="1">
    <source>
        <dbReference type="ARBA" id="ARBA00009919"/>
    </source>
</evidence>